<dbReference type="AlphaFoldDB" id="A0A1E7Z810"/>
<gene>
    <name evidence="2" type="ORF">BFC18_17230</name>
</gene>
<keyword evidence="1" id="KW-0812">Transmembrane</keyword>
<keyword evidence="1" id="KW-1133">Transmembrane helix</keyword>
<name>A0A1E7Z810_9ALTE</name>
<keyword evidence="1" id="KW-0472">Membrane</keyword>
<evidence type="ECO:0000313" key="2">
    <source>
        <dbReference type="EMBL" id="OFC69602.1"/>
    </source>
</evidence>
<dbReference type="EMBL" id="MDHN01000038">
    <property type="protein sequence ID" value="OFC69602.1"/>
    <property type="molecule type" value="Genomic_DNA"/>
</dbReference>
<protein>
    <submittedName>
        <fullName evidence="2">Uncharacterized protein</fullName>
    </submittedName>
</protein>
<comment type="caution">
    <text evidence="2">The sequence shown here is derived from an EMBL/GenBank/DDBJ whole genome shotgun (WGS) entry which is preliminary data.</text>
</comment>
<organism evidence="2 3">
    <name type="scientific">Alteromonas confluentis</name>
    <dbReference type="NCBI Taxonomy" id="1656094"/>
    <lineage>
        <taxon>Bacteria</taxon>
        <taxon>Pseudomonadati</taxon>
        <taxon>Pseudomonadota</taxon>
        <taxon>Gammaproteobacteria</taxon>
        <taxon>Alteromonadales</taxon>
        <taxon>Alteromonadaceae</taxon>
        <taxon>Alteromonas/Salinimonas group</taxon>
        <taxon>Alteromonas</taxon>
    </lineage>
</organism>
<dbReference type="Proteomes" id="UP000175691">
    <property type="component" value="Unassembled WGS sequence"/>
</dbReference>
<keyword evidence="3" id="KW-1185">Reference proteome</keyword>
<reference evidence="2 3" key="1">
    <citation type="submission" date="2016-08" db="EMBL/GenBank/DDBJ databases">
        <authorList>
            <person name="Seilhamer J.J."/>
        </authorList>
    </citation>
    <scope>NUCLEOTIDE SEQUENCE [LARGE SCALE GENOMIC DNA]</scope>
    <source>
        <strain evidence="2 3">KCTC 42603</strain>
    </source>
</reference>
<accession>A0A1E7Z810</accession>
<proteinExistence type="predicted"/>
<feature type="transmembrane region" description="Helical" evidence="1">
    <location>
        <begin position="59"/>
        <end position="84"/>
    </location>
</feature>
<sequence>MGTEIFSIFIFVPIFIAAIASIKIVRNKNRLKHSILLAATFCFFGYFTLLPYLDGYNPMQGVVIGSLVYLPSYLIVYCGLTVYFRKIRREG</sequence>
<feature type="transmembrane region" description="Helical" evidence="1">
    <location>
        <begin position="34"/>
        <end position="53"/>
    </location>
</feature>
<evidence type="ECO:0000256" key="1">
    <source>
        <dbReference type="SAM" id="Phobius"/>
    </source>
</evidence>
<feature type="transmembrane region" description="Helical" evidence="1">
    <location>
        <begin position="6"/>
        <end position="25"/>
    </location>
</feature>
<evidence type="ECO:0000313" key="3">
    <source>
        <dbReference type="Proteomes" id="UP000175691"/>
    </source>
</evidence>